<dbReference type="EMBL" id="CP022657">
    <property type="protein sequence ID" value="ASS74207.1"/>
    <property type="molecule type" value="Genomic_DNA"/>
</dbReference>
<dbReference type="AlphaFoldDB" id="A0A223CYM1"/>
<feature type="coiled-coil region" evidence="1">
    <location>
        <begin position="349"/>
        <end position="418"/>
    </location>
</feature>
<dbReference type="Pfam" id="PF12532">
    <property type="entry name" value="DUF3732"/>
    <property type="match status" value="1"/>
</dbReference>
<dbReference type="RefSeq" id="WP_094235466.1">
    <property type="nucleotide sequence ID" value="NZ_CP022657.1"/>
</dbReference>
<dbReference type="SUPFAM" id="SSF52540">
    <property type="entry name" value="P-loop containing nucleoside triphosphate hydrolases"/>
    <property type="match status" value="1"/>
</dbReference>
<keyword evidence="3" id="KW-1185">Reference proteome</keyword>
<reference evidence="2 3" key="1">
    <citation type="journal article" date="2015" name="Int. J. Syst. Evol. Microbiol.">
        <title>Tumebacillus algifaecis sp. nov., isolated from decomposing algal scum.</title>
        <authorList>
            <person name="Wu Y.F."/>
            <person name="Zhang B."/>
            <person name="Xing P."/>
            <person name="Wu Q.L."/>
            <person name="Liu S.J."/>
        </authorList>
    </citation>
    <scope>NUCLEOTIDE SEQUENCE [LARGE SCALE GENOMIC DNA]</scope>
    <source>
        <strain evidence="2 3">THMBR28</strain>
    </source>
</reference>
<name>A0A223CYM1_9BACL</name>
<gene>
    <name evidence="2" type="ORF">CIG75_03865</name>
</gene>
<feature type="coiled-coil region" evidence="1">
    <location>
        <begin position="278"/>
        <end position="312"/>
    </location>
</feature>
<dbReference type="OrthoDB" id="103556at2"/>
<proteinExistence type="predicted"/>
<organism evidence="2 3">
    <name type="scientific">Tumebacillus algifaecis</name>
    <dbReference type="NCBI Taxonomy" id="1214604"/>
    <lineage>
        <taxon>Bacteria</taxon>
        <taxon>Bacillati</taxon>
        <taxon>Bacillota</taxon>
        <taxon>Bacilli</taxon>
        <taxon>Bacillales</taxon>
        <taxon>Alicyclobacillaceae</taxon>
        <taxon>Tumebacillus</taxon>
    </lineage>
</organism>
<dbReference type="Proteomes" id="UP000214688">
    <property type="component" value="Chromosome"/>
</dbReference>
<evidence type="ECO:0000256" key="1">
    <source>
        <dbReference type="SAM" id="Coils"/>
    </source>
</evidence>
<evidence type="ECO:0008006" key="4">
    <source>
        <dbReference type="Google" id="ProtNLM"/>
    </source>
</evidence>
<dbReference type="InterPro" id="IPR022205">
    <property type="entry name" value="DUF3732"/>
</dbReference>
<protein>
    <recommendedName>
        <fullName evidence="4">Rad50/SbcC-type AAA domain-containing protein</fullName>
    </recommendedName>
</protein>
<dbReference type="InterPro" id="IPR027417">
    <property type="entry name" value="P-loop_NTPase"/>
</dbReference>
<feature type="coiled-coil region" evidence="1">
    <location>
        <begin position="201"/>
        <end position="231"/>
    </location>
</feature>
<evidence type="ECO:0000313" key="3">
    <source>
        <dbReference type="Proteomes" id="UP000214688"/>
    </source>
</evidence>
<dbReference type="KEGG" id="tab:CIG75_03865"/>
<evidence type="ECO:0000313" key="2">
    <source>
        <dbReference type="EMBL" id="ASS74207.1"/>
    </source>
</evidence>
<accession>A0A223CYM1</accession>
<sequence length="648" mass="75684">MMKAYFKGVLLFNEQGDKRQVPLDEGVNIITGDSKSGKSALLDIIDYCLGSTRSTIPKGKITNFAYLYAAIFVVNSQALVIGRRAFDIDGRTHMYLRSENIGIKLDDVSLKYFNEKSLYRIEEVRQVIESSLGLNVTDTTEEVDIKKEGKASIRNMMSYLMQHQNLIASKFALFYRFDHFKKKEQVIKQFPVFAGWVDQEYYSYRITLDQLEKQKKQLEREEERDKKLLKETTFDLINAYKNYYNLIGVRFDQDGLSLEDLLKLRDNLPDFTRESYLSDGLEQRYAQLTAELEAKVRENQALEREITNLNRSENYGREYSERLKTLASKGAKSRPKLKKYACPLCGQDNTEINSDIINLQESLEWLEDEITKIPPYRKSFTEQITQLKNKQEEIQKLIRGLSSEVKKIEEMRENLRNNKKYTDQVIYAKARIDTEVKSLSQRRNFKSIDMTALNKQIVELKGKIKKYSIETLYQRAASDLSYNMNKIAKGLDFEKEFDPVDLVFDLQKFELYHKDKSGEIYLNEMGSGANWLSCHIALFLSLLRFFAVERKSVMPSLLFLDQPSQVYFPNILFFDEEKDSTSDIVEQEDIQAVKRIYSTILDEVEEIGRIVGYKPQIIITDHVDNLDLGKYNFEDYVRERWRDGVALI</sequence>
<keyword evidence="1" id="KW-0175">Coiled coil</keyword>
<dbReference type="Gene3D" id="3.40.50.300">
    <property type="entry name" value="P-loop containing nucleotide triphosphate hydrolases"/>
    <property type="match status" value="1"/>
</dbReference>